<dbReference type="EMBL" id="DF836400">
    <property type="protein sequence ID" value="GAN06096.1"/>
    <property type="molecule type" value="Genomic_DNA"/>
</dbReference>
<accession>A0A0C9M7J4</accession>
<organism evidence="2">
    <name type="scientific">Mucor ambiguus</name>
    <dbReference type="NCBI Taxonomy" id="91626"/>
    <lineage>
        <taxon>Eukaryota</taxon>
        <taxon>Fungi</taxon>
        <taxon>Fungi incertae sedis</taxon>
        <taxon>Mucoromycota</taxon>
        <taxon>Mucoromycotina</taxon>
        <taxon>Mucoromycetes</taxon>
        <taxon>Mucorales</taxon>
        <taxon>Mucorineae</taxon>
        <taxon>Mucoraceae</taxon>
        <taxon>Mucor</taxon>
    </lineage>
</organism>
<sequence>MNEKTQIIQQSQQEQQAHREIIIDIDPALSTLPSPPCYESTTLDAPPPPSYLQSTTRLYYKNQPYISDSDQVLYSNQEYSVDSGDDSDSWSYIAKLPLRQRVRYYFRSWIHTLYDGRLIFFAFFILAAIIVLGLVASFLMIPSLFRHN</sequence>
<name>A0A0C9M7J4_9FUNG</name>
<keyword evidence="3" id="KW-1185">Reference proteome</keyword>
<keyword evidence="1" id="KW-0812">Transmembrane</keyword>
<evidence type="ECO:0000313" key="2">
    <source>
        <dbReference type="EMBL" id="GAN06096.1"/>
    </source>
</evidence>
<evidence type="ECO:0000256" key="1">
    <source>
        <dbReference type="SAM" id="Phobius"/>
    </source>
</evidence>
<proteinExistence type="predicted"/>
<gene>
    <name evidence="2" type="ORF">MAM1_0111d05573</name>
</gene>
<keyword evidence="1" id="KW-0472">Membrane</keyword>
<feature type="transmembrane region" description="Helical" evidence="1">
    <location>
        <begin position="118"/>
        <end position="141"/>
    </location>
</feature>
<dbReference type="AlphaFoldDB" id="A0A0C9M7J4"/>
<evidence type="ECO:0000313" key="3">
    <source>
        <dbReference type="Proteomes" id="UP000053815"/>
    </source>
</evidence>
<reference evidence="2" key="1">
    <citation type="submission" date="2014-09" db="EMBL/GenBank/DDBJ databases">
        <title>Draft genome sequence of an oleaginous Mucoromycotina fungus Mucor ambiguus NBRC6742.</title>
        <authorList>
            <person name="Takeda I."/>
            <person name="Yamane N."/>
            <person name="Morita T."/>
            <person name="Tamano K."/>
            <person name="Machida M."/>
            <person name="Baker S."/>
            <person name="Koike H."/>
        </authorList>
    </citation>
    <scope>NUCLEOTIDE SEQUENCE</scope>
    <source>
        <strain evidence="2">NBRC 6742</strain>
    </source>
</reference>
<keyword evidence="1" id="KW-1133">Transmembrane helix</keyword>
<dbReference type="OrthoDB" id="2281274at2759"/>
<protein>
    <submittedName>
        <fullName evidence="2">Uncharacterized protein</fullName>
    </submittedName>
</protein>
<dbReference type="Proteomes" id="UP000053815">
    <property type="component" value="Unassembled WGS sequence"/>
</dbReference>